<proteinExistence type="predicted"/>
<gene>
    <name evidence="1" type="ORF">SAMN04488509_1171</name>
</gene>
<reference evidence="1 2" key="1">
    <citation type="submission" date="2016-10" db="EMBL/GenBank/DDBJ databases">
        <authorList>
            <person name="de Groot N.N."/>
        </authorList>
    </citation>
    <scope>NUCLEOTIDE SEQUENCE [LARGE SCALE GENOMIC DNA]</scope>
    <source>
        <strain evidence="1 2">DSM 16957</strain>
    </source>
</reference>
<dbReference type="EMBL" id="FNAG01000017">
    <property type="protein sequence ID" value="SDE07461.1"/>
    <property type="molecule type" value="Genomic_DNA"/>
</dbReference>
<dbReference type="Proteomes" id="UP000199603">
    <property type="component" value="Unassembled WGS sequence"/>
</dbReference>
<dbReference type="AlphaFoldDB" id="A0A1G6ZY87"/>
<evidence type="ECO:0000313" key="2">
    <source>
        <dbReference type="Proteomes" id="UP000199603"/>
    </source>
</evidence>
<keyword evidence="2" id="KW-1185">Reference proteome</keyword>
<organism evidence="1 2">
    <name type="scientific">Aquimonas voraii</name>
    <dbReference type="NCBI Taxonomy" id="265719"/>
    <lineage>
        <taxon>Bacteria</taxon>
        <taxon>Pseudomonadati</taxon>
        <taxon>Pseudomonadota</taxon>
        <taxon>Gammaproteobacteria</taxon>
        <taxon>Lysobacterales</taxon>
        <taxon>Lysobacteraceae</taxon>
        <taxon>Aquimonas</taxon>
    </lineage>
</organism>
<accession>A0A1G6ZY87</accession>
<protein>
    <submittedName>
        <fullName evidence="1">Uncharacterized protein</fullName>
    </submittedName>
</protein>
<evidence type="ECO:0000313" key="1">
    <source>
        <dbReference type="EMBL" id="SDE07461.1"/>
    </source>
</evidence>
<name>A0A1G6ZY87_9GAMM</name>
<sequence length="197" mass="20266">MGAALGVLLTASAGAQTSADIKGEVWLPGGPIVPPGAIARVHLTATNLGPDTTIGSVGVGAAFTPNVGSRNFELLQLDETPPCTVRATVFVAPPGQLSTVVVSIFMERMLAPSESATCIVGLRTFPESPAVQRVRFGFAPLTEDPDPSNNRVSVEIRTGSPPPSTQPIEIPAASSQALLFLLVTVCAAGSVVLRRTV</sequence>